<dbReference type="CDD" id="cd06142">
    <property type="entry name" value="RNaseD_exo"/>
    <property type="match status" value="1"/>
</dbReference>
<dbReference type="PANTHER" id="PTHR47649">
    <property type="entry name" value="RIBONUCLEASE D"/>
    <property type="match status" value="1"/>
</dbReference>
<name>A0A6J7GQV8_9ZZZZ</name>
<evidence type="ECO:0000313" key="3">
    <source>
        <dbReference type="EMBL" id="CAB4907085.1"/>
    </source>
</evidence>
<gene>
    <name evidence="3" type="ORF">UFOPK3576_00836</name>
</gene>
<dbReference type="PROSITE" id="PS50967">
    <property type="entry name" value="HRDC"/>
    <property type="match status" value="1"/>
</dbReference>
<dbReference type="InterPro" id="IPR002121">
    <property type="entry name" value="HRDC_dom"/>
</dbReference>
<dbReference type="InterPro" id="IPR044876">
    <property type="entry name" value="HRDC_dom_sf"/>
</dbReference>
<dbReference type="Pfam" id="PF00570">
    <property type="entry name" value="HRDC"/>
    <property type="match status" value="1"/>
</dbReference>
<proteinExistence type="predicted"/>
<dbReference type="Gene3D" id="3.30.420.10">
    <property type="entry name" value="Ribonuclease H-like superfamily/Ribonuclease H"/>
    <property type="match status" value="1"/>
</dbReference>
<protein>
    <submittedName>
        <fullName evidence="3">Unannotated protein</fullName>
    </submittedName>
</protein>
<dbReference type="Pfam" id="PF01612">
    <property type="entry name" value="DNA_pol_A_exo1"/>
    <property type="match status" value="1"/>
</dbReference>
<sequence length="409" mass="45232">MEEPLELTREHEPRDGVPDPIITTTQLQAYSSLLAQGSGPVALDAERASGFRYSQRAYLIQIRREGAGTALIDPIGIDDFSSLISALKEVPWILHAASQDLPCLNELGLYPTSLFDTELAGRLLGRERVSLGALVESELGEILEKGHGATDWSLRPLTKAQLRYAALDVELLIELMDVLQSELITAGKDQWAQQEFDALLTFRAKNRGEEPWRRTSGIHKLRKGQQLAIVRALWNARDTTAQREDIAPGRILPDAAIVAAATEVPTSSDDLGKIPAFSGRGQTRRRSLWWSAISEALNEPPDTWPVSSSPNEGLPPPRTWVNKNPAAAVRLEAVREGLRELSERVNIPVENLLTPEFARRLCWEPPENIHQDAIVEFLSVQGARSWQIELTSPIFASGLLATAELKSDE</sequence>
<reference evidence="3" key="1">
    <citation type="submission" date="2020-05" db="EMBL/GenBank/DDBJ databases">
        <authorList>
            <person name="Chiriac C."/>
            <person name="Salcher M."/>
            <person name="Ghai R."/>
            <person name="Kavagutti S V."/>
        </authorList>
    </citation>
    <scope>NUCLEOTIDE SEQUENCE</scope>
</reference>
<dbReference type="EMBL" id="CAFBMO010000029">
    <property type="protein sequence ID" value="CAB4907085.1"/>
    <property type="molecule type" value="Genomic_DNA"/>
</dbReference>
<dbReference type="Pfam" id="PF18305">
    <property type="entry name" value="DNA_pol_A_exoN"/>
    <property type="match status" value="1"/>
</dbReference>
<feature type="domain" description="HRDC" evidence="2">
    <location>
        <begin position="223"/>
        <end position="303"/>
    </location>
</feature>
<feature type="region of interest" description="Disordered" evidence="1">
    <location>
        <begin position="301"/>
        <end position="320"/>
    </location>
</feature>
<dbReference type="InterPro" id="IPR051086">
    <property type="entry name" value="RNase_D-like"/>
</dbReference>
<dbReference type="SUPFAM" id="SSF53098">
    <property type="entry name" value="Ribonuclease H-like"/>
    <property type="match status" value="1"/>
</dbReference>
<dbReference type="PANTHER" id="PTHR47649:SF1">
    <property type="entry name" value="RIBONUCLEASE D"/>
    <property type="match status" value="1"/>
</dbReference>
<dbReference type="GO" id="GO:0006139">
    <property type="term" value="P:nucleobase-containing compound metabolic process"/>
    <property type="evidence" value="ECO:0007669"/>
    <property type="project" value="InterPro"/>
</dbReference>
<dbReference type="GO" id="GO:0000166">
    <property type="term" value="F:nucleotide binding"/>
    <property type="evidence" value="ECO:0007669"/>
    <property type="project" value="InterPro"/>
</dbReference>
<dbReference type="AlphaFoldDB" id="A0A6J7GQV8"/>
<dbReference type="InterPro" id="IPR036397">
    <property type="entry name" value="RNaseH_sf"/>
</dbReference>
<dbReference type="SMART" id="SM00341">
    <property type="entry name" value="HRDC"/>
    <property type="match status" value="1"/>
</dbReference>
<dbReference type="SMART" id="SM00474">
    <property type="entry name" value="35EXOc"/>
    <property type="match status" value="1"/>
</dbReference>
<dbReference type="InterPro" id="IPR012337">
    <property type="entry name" value="RNaseH-like_sf"/>
</dbReference>
<dbReference type="InterPro" id="IPR002562">
    <property type="entry name" value="3'-5'_exonuclease_dom"/>
</dbReference>
<dbReference type="InterPro" id="IPR010997">
    <property type="entry name" value="HRDC-like_sf"/>
</dbReference>
<dbReference type="GO" id="GO:0008408">
    <property type="term" value="F:3'-5' exonuclease activity"/>
    <property type="evidence" value="ECO:0007669"/>
    <property type="project" value="InterPro"/>
</dbReference>
<dbReference type="Gene3D" id="1.10.150.80">
    <property type="entry name" value="HRDC domain"/>
    <property type="match status" value="2"/>
</dbReference>
<accession>A0A6J7GQV8</accession>
<evidence type="ECO:0000256" key="1">
    <source>
        <dbReference type="SAM" id="MobiDB-lite"/>
    </source>
</evidence>
<organism evidence="3">
    <name type="scientific">freshwater metagenome</name>
    <dbReference type="NCBI Taxonomy" id="449393"/>
    <lineage>
        <taxon>unclassified sequences</taxon>
        <taxon>metagenomes</taxon>
        <taxon>ecological metagenomes</taxon>
    </lineage>
</organism>
<evidence type="ECO:0000259" key="2">
    <source>
        <dbReference type="PROSITE" id="PS50967"/>
    </source>
</evidence>
<dbReference type="GO" id="GO:0003676">
    <property type="term" value="F:nucleic acid binding"/>
    <property type="evidence" value="ECO:0007669"/>
    <property type="project" value="InterPro"/>
</dbReference>
<dbReference type="SUPFAM" id="SSF47819">
    <property type="entry name" value="HRDC-like"/>
    <property type="match status" value="1"/>
</dbReference>
<dbReference type="InterPro" id="IPR041605">
    <property type="entry name" value="Exo_C"/>
</dbReference>